<comment type="function">
    <text evidence="1 13">Essential for recycling GMP and indirectly, cGMP.</text>
</comment>
<dbReference type="SUPFAM" id="SSF52540">
    <property type="entry name" value="P-loop containing nucleoside triphosphate hydrolases"/>
    <property type="match status" value="1"/>
</dbReference>
<protein>
    <recommendedName>
        <fullName evidence="5 13">Guanylate kinase</fullName>
        <ecNumber evidence="4 13">2.7.4.8</ecNumber>
    </recommendedName>
    <alternativeName>
        <fullName evidence="11 13">GMP kinase</fullName>
    </alternativeName>
</protein>
<dbReference type="EMBL" id="QREG01000008">
    <property type="protein sequence ID" value="RED99515.1"/>
    <property type="molecule type" value="Genomic_DNA"/>
</dbReference>
<evidence type="ECO:0000256" key="8">
    <source>
        <dbReference type="ARBA" id="ARBA00022741"/>
    </source>
</evidence>
<evidence type="ECO:0000256" key="13">
    <source>
        <dbReference type="HAMAP-Rule" id="MF_00328"/>
    </source>
</evidence>
<comment type="caution">
    <text evidence="15">The sequence shown here is derived from an EMBL/GenBank/DDBJ whole genome shotgun (WGS) entry which is preliminary data.</text>
</comment>
<comment type="similarity">
    <text evidence="3 13">Belongs to the guanylate kinase family.</text>
</comment>
<dbReference type="PANTHER" id="PTHR23117:SF13">
    <property type="entry name" value="GUANYLATE KINASE"/>
    <property type="match status" value="1"/>
</dbReference>
<keyword evidence="10 13" id="KW-0067">ATP-binding</keyword>
<comment type="catalytic activity">
    <reaction evidence="12 13">
        <text>GMP + ATP = GDP + ADP</text>
        <dbReference type="Rhea" id="RHEA:20780"/>
        <dbReference type="ChEBI" id="CHEBI:30616"/>
        <dbReference type="ChEBI" id="CHEBI:58115"/>
        <dbReference type="ChEBI" id="CHEBI:58189"/>
        <dbReference type="ChEBI" id="CHEBI:456216"/>
        <dbReference type="EC" id="2.7.4.8"/>
    </reaction>
</comment>
<dbReference type="Proteomes" id="UP000256779">
    <property type="component" value="Unassembled WGS sequence"/>
</dbReference>
<dbReference type="CDD" id="cd00071">
    <property type="entry name" value="GMPK"/>
    <property type="match status" value="1"/>
</dbReference>
<dbReference type="EC" id="2.7.4.8" evidence="4 13"/>
<keyword evidence="9 13" id="KW-0418">Kinase</keyword>
<evidence type="ECO:0000256" key="5">
    <source>
        <dbReference type="ARBA" id="ARBA00016296"/>
    </source>
</evidence>
<evidence type="ECO:0000256" key="10">
    <source>
        <dbReference type="ARBA" id="ARBA00022840"/>
    </source>
</evidence>
<dbReference type="Gene3D" id="3.30.63.10">
    <property type="entry name" value="Guanylate Kinase phosphate binding domain"/>
    <property type="match status" value="1"/>
</dbReference>
<evidence type="ECO:0000313" key="15">
    <source>
        <dbReference type="EMBL" id="RED99515.1"/>
    </source>
</evidence>
<evidence type="ECO:0000259" key="14">
    <source>
        <dbReference type="PROSITE" id="PS50052"/>
    </source>
</evidence>
<dbReference type="Pfam" id="PF00625">
    <property type="entry name" value="Guanylate_kin"/>
    <property type="match status" value="1"/>
</dbReference>
<evidence type="ECO:0000256" key="2">
    <source>
        <dbReference type="ARBA" id="ARBA00004496"/>
    </source>
</evidence>
<dbReference type="InterPro" id="IPR008145">
    <property type="entry name" value="GK/Ca_channel_bsu"/>
</dbReference>
<dbReference type="NCBIfam" id="TIGR03263">
    <property type="entry name" value="guanyl_kin"/>
    <property type="match status" value="1"/>
</dbReference>
<dbReference type="Gene3D" id="3.40.50.300">
    <property type="entry name" value="P-loop containing nucleotide triphosphate hydrolases"/>
    <property type="match status" value="1"/>
</dbReference>
<name>A0A3D9L5C8_MARFU</name>
<feature type="domain" description="Guanylate kinase-like" evidence="14">
    <location>
        <begin position="3"/>
        <end position="184"/>
    </location>
</feature>
<dbReference type="AlphaFoldDB" id="A0A3D9L5C8"/>
<dbReference type="PROSITE" id="PS50052">
    <property type="entry name" value="GUANYLATE_KINASE_2"/>
    <property type="match status" value="1"/>
</dbReference>
<keyword evidence="6 13" id="KW-0963">Cytoplasm</keyword>
<organism evidence="15 16">
    <name type="scientific">Marinoscillum furvescens DSM 4134</name>
    <dbReference type="NCBI Taxonomy" id="1122208"/>
    <lineage>
        <taxon>Bacteria</taxon>
        <taxon>Pseudomonadati</taxon>
        <taxon>Bacteroidota</taxon>
        <taxon>Cytophagia</taxon>
        <taxon>Cytophagales</taxon>
        <taxon>Reichenbachiellaceae</taxon>
        <taxon>Marinoscillum</taxon>
    </lineage>
</organism>
<keyword evidence="7 13" id="KW-0808">Transferase</keyword>
<gene>
    <name evidence="13" type="primary">gmk</name>
    <name evidence="15" type="ORF">C7460_108135</name>
</gene>
<dbReference type="InterPro" id="IPR017665">
    <property type="entry name" value="Guanylate_kinase"/>
</dbReference>
<sequence length="189" mass="21230">MTGKAIIFCAPSGAGKTTIVKHLIKTIPSLKFSISATTRAPRGGVEEHGKDYYFLSEQEFQSKLAQNELLEWQEVYEGTYYGTLRSEVERIWLAGNHVIFDVDVIGGINLKKAIGDRALSVFVNAESVEVLRERLENRNTESAESLEKRVGKAAEEMKYADQFDYVLINRELTDAFAEAEQVVNQFISS</sequence>
<evidence type="ECO:0000256" key="6">
    <source>
        <dbReference type="ARBA" id="ARBA00022490"/>
    </source>
</evidence>
<evidence type="ECO:0000256" key="1">
    <source>
        <dbReference type="ARBA" id="ARBA00003531"/>
    </source>
</evidence>
<feature type="binding site" evidence="13">
    <location>
        <begin position="10"/>
        <end position="17"/>
    </location>
    <ligand>
        <name>ATP</name>
        <dbReference type="ChEBI" id="CHEBI:30616"/>
    </ligand>
</feature>
<evidence type="ECO:0000256" key="7">
    <source>
        <dbReference type="ARBA" id="ARBA00022679"/>
    </source>
</evidence>
<dbReference type="InterPro" id="IPR027417">
    <property type="entry name" value="P-loop_NTPase"/>
</dbReference>
<proteinExistence type="inferred from homology"/>
<dbReference type="HAMAP" id="MF_00328">
    <property type="entry name" value="Guanylate_kinase"/>
    <property type="match status" value="1"/>
</dbReference>
<evidence type="ECO:0000256" key="11">
    <source>
        <dbReference type="ARBA" id="ARBA00030128"/>
    </source>
</evidence>
<keyword evidence="8 13" id="KW-0547">Nucleotide-binding</keyword>
<dbReference type="SMART" id="SM00072">
    <property type="entry name" value="GuKc"/>
    <property type="match status" value="1"/>
</dbReference>
<evidence type="ECO:0000256" key="4">
    <source>
        <dbReference type="ARBA" id="ARBA00012961"/>
    </source>
</evidence>
<evidence type="ECO:0000256" key="12">
    <source>
        <dbReference type="ARBA" id="ARBA00048594"/>
    </source>
</evidence>
<dbReference type="PANTHER" id="PTHR23117">
    <property type="entry name" value="GUANYLATE KINASE-RELATED"/>
    <property type="match status" value="1"/>
</dbReference>
<dbReference type="GO" id="GO:0004385">
    <property type="term" value="F:GMP kinase activity"/>
    <property type="evidence" value="ECO:0007669"/>
    <property type="project" value="UniProtKB-UniRule"/>
</dbReference>
<dbReference type="GO" id="GO:0005829">
    <property type="term" value="C:cytosol"/>
    <property type="evidence" value="ECO:0007669"/>
    <property type="project" value="TreeGrafter"/>
</dbReference>
<dbReference type="GO" id="GO:0005524">
    <property type="term" value="F:ATP binding"/>
    <property type="evidence" value="ECO:0007669"/>
    <property type="project" value="UniProtKB-UniRule"/>
</dbReference>
<evidence type="ECO:0000256" key="9">
    <source>
        <dbReference type="ARBA" id="ARBA00022777"/>
    </source>
</evidence>
<dbReference type="RefSeq" id="WP_115868045.1">
    <property type="nucleotide sequence ID" value="NZ_QREG01000008.1"/>
</dbReference>
<keyword evidence="16" id="KW-1185">Reference proteome</keyword>
<evidence type="ECO:0000256" key="3">
    <source>
        <dbReference type="ARBA" id="ARBA00005790"/>
    </source>
</evidence>
<dbReference type="OrthoDB" id="9808150at2"/>
<reference evidence="15 16" key="1">
    <citation type="submission" date="2018-07" db="EMBL/GenBank/DDBJ databases">
        <title>Genomic Encyclopedia of Type Strains, Phase IV (KMG-IV): sequencing the most valuable type-strain genomes for metagenomic binning, comparative biology and taxonomic classification.</title>
        <authorList>
            <person name="Goeker M."/>
        </authorList>
    </citation>
    <scope>NUCLEOTIDE SEQUENCE [LARGE SCALE GENOMIC DNA]</scope>
    <source>
        <strain evidence="15 16">DSM 4134</strain>
    </source>
</reference>
<dbReference type="InterPro" id="IPR008144">
    <property type="entry name" value="Guanylate_kin-like_dom"/>
</dbReference>
<comment type="subcellular location">
    <subcellularLocation>
        <location evidence="2 13">Cytoplasm</location>
    </subcellularLocation>
</comment>
<evidence type="ECO:0000313" key="16">
    <source>
        <dbReference type="Proteomes" id="UP000256779"/>
    </source>
</evidence>
<dbReference type="FunFam" id="3.30.63.10:FF:000005">
    <property type="entry name" value="Guanylate kinase"/>
    <property type="match status" value="1"/>
</dbReference>
<accession>A0A3D9L5C8</accession>